<proteinExistence type="inferred from homology"/>
<keyword evidence="8" id="KW-0997">Cell inner membrane</keyword>
<evidence type="ECO:0000256" key="7">
    <source>
        <dbReference type="ARBA" id="ARBA00023306"/>
    </source>
</evidence>
<evidence type="ECO:0000256" key="9">
    <source>
        <dbReference type="NCBIfam" id="TIGR02209"/>
    </source>
</evidence>
<dbReference type="EMBL" id="BMJS01000003">
    <property type="protein sequence ID" value="GGF90711.1"/>
    <property type="molecule type" value="Genomic_DNA"/>
</dbReference>
<feature type="transmembrane region" description="Helical" evidence="8">
    <location>
        <begin position="20"/>
        <end position="43"/>
    </location>
</feature>
<protein>
    <recommendedName>
        <fullName evidence="8 9">Cell division protein FtsL</fullName>
    </recommendedName>
</protein>
<evidence type="ECO:0000256" key="4">
    <source>
        <dbReference type="ARBA" id="ARBA00022692"/>
    </source>
</evidence>
<keyword evidence="5 8" id="KW-1133">Transmembrane helix</keyword>
<dbReference type="PANTHER" id="PTHR37479">
    <property type="entry name" value="CELL DIVISION PROTEIN FTSL"/>
    <property type="match status" value="1"/>
</dbReference>
<dbReference type="Proteomes" id="UP000636949">
    <property type="component" value="Unassembled WGS sequence"/>
</dbReference>
<dbReference type="HAMAP" id="MF_00910">
    <property type="entry name" value="FtsL"/>
    <property type="match status" value="1"/>
</dbReference>
<reference evidence="10" key="2">
    <citation type="submission" date="2020-09" db="EMBL/GenBank/DDBJ databases">
        <authorList>
            <person name="Sun Q."/>
            <person name="Zhou Y."/>
        </authorList>
    </citation>
    <scope>NUCLEOTIDE SEQUENCE</scope>
    <source>
        <strain evidence="10">CGMCC 1.15758</strain>
    </source>
</reference>
<keyword evidence="2 8" id="KW-1003">Cell membrane</keyword>
<dbReference type="GO" id="GO:0005886">
    <property type="term" value="C:plasma membrane"/>
    <property type="evidence" value="ECO:0007669"/>
    <property type="project" value="UniProtKB-SubCell"/>
</dbReference>
<comment type="similarity">
    <text evidence="8">Belongs to the FtsL family.</text>
</comment>
<evidence type="ECO:0000256" key="5">
    <source>
        <dbReference type="ARBA" id="ARBA00022989"/>
    </source>
</evidence>
<dbReference type="NCBIfam" id="TIGR02209">
    <property type="entry name" value="ftsL_broad"/>
    <property type="match status" value="1"/>
</dbReference>
<comment type="function">
    <text evidence="8">Essential cell division protein. May link together the upstream cell division proteins, which are predominantly cytoplasmic, with the downstream cell division proteins, which are predominantly periplasmic.</text>
</comment>
<keyword evidence="4 8" id="KW-0812">Transmembrane</keyword>
<reference evidence="10" key="1">
    <citation type="journal article" date="2014" name="Int. J. Syst. Evol. Microbiol.">
        <title>Complete genome sequence of Corynebacterium casei LMG S-19264T (=DSM 44701T), isolated from a smear-ripened cheese.</title>
        <authorList>
            <consortium name="US DOE Joint Genome Institute (JGI-PGF)"/>
            <person name="Walter F."/>
            <person name="Albersmeier A."/>
            <person name="Kalinowski J."/>
            <person name="Ruckert C."/>
        </authorList>
    </citation>
    <scope>NUCLEOTIDE SEQUENCE</scope>
    <source>
        <strain evidence="10">CGMCC 1.15758</strain>
    </source>
</reference>
<comment type="subunit">
    <text evidence="8">Part of a complex composed of FtsB, FtsL and FtsQ.</text>
</comment>
<organism evidence="10 11">
    <name type="scientific">Cysteiniphilum litorale</name>
    <dbReference type="NCBI Taxonomy" id="2056700"/>
    <lineage>
        <taxon>Bacteria</taxon>
        <taxon>Pseudomonadati</taxon>
        <taxon>Pseudomonadota</taxon>
        <taxon>Gammaproteobacteria</taxon>
        <taxon>Thiotrichales</taxon>
        <taxon>Fastidiosibacteraceae</taxon>
        <taxon>Cysteiniphilum</taxon>
    </lineage>
</organism>
<name>A0A8J2Z2V3_9GAMM</name>
<gene>
    <name evidence="8" type="primary">ftsL</name>
    <name evidence="10" type="ORF">GCM10010995_05020</name>
</gene>
<evidence type="ECO:0000313" key="10">
    <source>
        <dbReference type="EMBL" id="GGF90711.1"/>
    </source>
</evidence>
<dbReference type="OrthoDB" id="5298556at2"/>
<evidence type="ECO:0000256" key="6">
    <source>
        <dbReference type="ARBA" id="ARBA00023136"/>
    </source>
</evidence>
<dbReference type="InterPro" id="IPR011922">
    <property type="entry name" value="Cell_div_FtsL"/>
</dbReference>
<sequence>MTRSEVRSKLFTSFVKSTFNARVLIAFLLCVTLIISAFMVVIVKYHYKVALDKEQKLMYQQEDLRDQWTQILIEHSTLASPSHVEEVAKKNDMRLPSVKETKVIQSNA</sequence>
<keyword evidence="6 8" id="KW-0472">Membrane</keyword>
<comment type="subcellular location">
    <subcellularLocation>
        <location evidence="8">Cell inner membrane</location>
        <topology evidence="8">Single-pass type II membrane protein</topology>
    </subcellularLocation>
    <subcellularLocation>
        <location evidence="1">Cell membrane</location>
        <topology evidence="1">Single-pass type II membrane protein</topology>
    </subcellularLocation>
    <text evidence="8">Localizes to the division septum where it forms a ring structure.</text>
</comment>
<accession>A0A8J2Z2V3</accession>
<evidence type="ECO:0000256" key="3">
    <source>
        <dbReference type="ARBA" id="ARBA00022618"/>
    </source>
</evidence>
<dbReference type="RefSeq" id="WP_117001596.1">
    <property type="nucleotide sequence ID" value="NZ_BMJS01000003.1"/>
</dbReference>
<evidence type="ECO:0000256" key="2">
    <source>
        <dbReference type="ARBA" id="ARBA00022475"/>
    </source>
</evidence>
<evidence type="ECO:0000256" key="1">
    <source>
        <dbReference type="ARBA" id="ARBA00004401"/>
    </source>
</evidence>
<keyword evidence="3 8" id="KW-0132">Cell division</keyword>
<evidence type="ECO:0000313" key="11">
    <source>
        <dbReference type="Proteomes" id="UP000636949"/>
    </source>
</evidence>
<comment type="caution">
    <text evidence="10">The sequence shown here is derived from an EMBL/GenBank/DDBJ whole genome shotgun (WGS) entry which is preliminary data.</text>
</comment>
<keyword evidence="7 8" id="KW-0131">Cell cycle</keyword>
<dbReference type="Pfam" id="PF04999">
    <property type="entry name" value="FtsL"/>
    <property type="match status" value="1"/>
</dbReference>
<dbReference type="AlphaFoldDB" id="A0A8J2Z2V3"/>
<dbReference type="PANTHER" id="PTHR37479:SF1">
    <property type="entry name" value="CELL DIVISION PROTEIN FTSL"/>
    <property type="match status" value="1"/>
</dbReference>
<keyword evidence="11" id="KW-1185">Reference proteome</keyword>
<evidence type="ECO:0000256" key="8">
    <source>
        <dbReference type="HAMAP-Rule" id="MF_00910"/>
    </source>
</evidence>
<dbReference type="GO" id="GO:0043093">
    <property type="term" value="P:FtsZ-dependent cytokinesis"/>
    <property type="evidence" value="ECO:0007669"/>
    <property type="project" value="UniProtKB-UniRule"/>
</dbReference>
<dbReference type="GO" id="GO:0032153">
    <property type="term" value="C:cell division site"/>
    <property type="evidence" value="ECO:0007669"/>
    <property type="project" value="UniProtKB-UniRule"/>
</dbReference>